<dbReference type="PANTHER" id="PTHR12455">
    <property type="entry name" value="NUCLEOLAR COMPLEX PROTEIN 4"/>
    <property type="match status" value="1"/>
</dbReference>
<keyword evidence="5" id="KW-1185">Reference proteome</keyword>
<dbReference type="GO" id="GO:0030692">
    <property type="term" value="C:Noc4p-Nop14p complex"/>
    <property type="evidence" value="ECO:0007669"/>
    <property type="project" value="TreeGrafter"/>
</dbReference>
<dbReference type="InterPro" id="IPR027193">
    <property type="entry name" value="Noc4"/>
</dbReference>
<evidence type="ECO:0000256" key="2">
    <source>
        <dbReference type="SAM" id="MobiDB-lite"/>
    </source>
</evidence>
<feature type="domain" description="CCAAT-binding factor" evidence="3">
    <location>
        <begin position="313"/>
        <end position="490"/>
    </location>
</feature>
<reference evidence="4 5" key="1">
    <citation type="journal article" date="2022" name="Nat. Plants">
        <title>Genomes of leafy and leafless Platanthera orchids illuminate the evolution of mycoheterotrophy.</title>
        <authorList>
            <person name="Li M.H."/>
            <person name="Liu K.W."/>
            <person name="Li Z."/>
            <person name="Lu H.C."/>
            <person name="Ye Q.L."/>
            <person name="Zhang D."/>
            <person name="Wang J.Y."/>
            <person name="Li Y.F."/>
            <person name="Zhong Z.M."/>
            <person name="Liu X."/>
            <person name="Yu X."/>
            <person name="Liu D.K."/>
            <person name="Tu X.D."/>
            <person name="Liu B."/>
            <person name="Hao Y."/>
            <person name="Liao X.Y."/>
            <person name="Jiang Y.T."/>
            <person name="Sun W.H."/>
            <person name="Chen J."/>
            <person name="Chen Y.Q."/>
            <person name="Ai Y."/>
            <person name="Zhai J.W."/>
            <person name="Wu S.S."/>
            <person name="Zhou Z."/>
            <person name="Hsiao Y.Y."/>
            <person name="Wu W.L."/>
            <person name="Chen Y.Y."/>
            <person name="Lin Y.F."/>
            <person name="Hsu J.L."/>
            <person name="Li C.Y."/>
            <person name="Wang Z.W."/>
            <person name="Zhao X."/>
            <person name="Zhong W.Y."/>
            <person name="Ma X.K."/>
            <person name="Ma L."/>
            <person name="Huang J."/>
            <person name="Chen G.Z."/>
            <person name="Huang M.Z."/>
            <person name="Huang L."/>
            <person name="Peng D.H."/>
            <person name="Luo Y.B."/>
            <person name="Zou S.Q."/>
            <person name="Chen S.P."/>
            <person name="Lan S."/>
            <person name="Tsai W.C."/>
            <person name="Van de Peer Y."/>
            <person name="Liu Z.J."/>
        </authorList>
    </citation>
    <scope>NUCLEOTIDE SEQUENCE [LARGE SCALE GENOMIC DNA]</scope>
    <source>
        <strain evidence="4">Lor287</strain>
    </source>
</reference>
<dbReference type="Proteomes" id="UP001418222">
    <property type="component" value="Unassembled WGS sequence"/>
</dbReference>
<gene>
    <name evidence="4" type="ORF">KSP39_PZI007830</name>
</gene>
<evidence type="ECO:0000259" key="3">
    <source>
        <dbReference type="Pfam" id="PF03914"/>
    </source>
</evidence>
<dbReference type="GO" id="GO:0042254">
    <property type="term" value="P:ribosome biogenesis"/>
    <property type="evidence" value="ECO:0007669"/>
    <property type="project" value="InterPro"/>
</dbReference>
<evidence type="ECO:0000313" key="5">
    <source>
        <dbReference type="Proteomes" id="UP001418222"/>
    </source>
</evidence>
<sequence>MVSLKDLKTLCQELLFSNAHINNLPIILSALSPSSPPDIAQEALISLHSFFLPLLPEIPSSSLYKQPRSEEDPEAFYLSWLHTKFHEFVNLLIEIVISHISVEPIKHAAVDSIMEFVKQDKEGRFNSAIYHKFLQSIVRSATSTDLLFNLLATKYFKYIDMRYFTYISLDKISKDCSSTTIADDTKHHLQNPGEEIESRVKASIYMIYKIISCVPPLEELDEQQSYEMWSKLGFYAKDEKKKSSKMLSSTRICKKFKPRFTKAWLSFLKLPLPLDVYKEVLASLHQNVIPYMSNPIILCDFLTRSYDIGGAISVTALSGLFILMTQHGLEYPKFYEKLYALLKPDVFAAKHRAVFFQLLDSCLKSSYLPAYLAAAFTKKLSRLSLSAPPSGALIIIALTHNLLRRHPSINFLVHQQVDDLVNGVNAVEGDDSRESESESNTDPVPPNFKYGVDPFNNEEGEPLKSNAMRSSLWEIDSLRHHYCPAVSRFVTSLESDLTVKAKTFEMSVSDFSSGSYTTIFKDEVRRRINQCPLAFYRETPTSLFGESDFPGWSFEGRQIGVEETGKGDETNSKRRRIECC</sequence>
<comment type="caution">
    <text evidence="4">The sequence shown here is derived from an EMBL/GenBank/DDBJ whole genome shotgun (WGS) entry which is preliminary data.</text>
</comment>
<organism evidence="4 5">
    <name type="scientific">Platanthera zijinensis</name>
    <dbReference type="NCBI Taxonomy" id="2320716"/>
    <lineage>
        <taxon>Eukaryota</taxon>
        <taxon>Viridiplantae</taxon>
        <taxon>Streptophyta</taxon>
        <taxon>Embryophyta</taxon>
        <taxon>Tracheophyta</taxon>
        <taxon>Spermatophyta</taxon>
        <taxon>Magnoliopsida</taxon>
        <taxon>Liliopsida</taxon>
        <taxon>Asparagales</taxon>
        <taxon>Orchidaceae</taxon>
        <taxon>Orchidoideae</taxon>
        <taxon>Orchideae</taxon>
        <taxon>Orchidinae</taxon>
        <taxon>Platanthera</taxon>
    </lineage>
</organism>
<dbReference type="EMBL" id="JBBWWQ010000006">
    <property type="protein sequence ID" value="KAK8944837.1"/>
    <property type="molecule type" value="Genomic_DNA"/>
</dbReference>
<dbReference type="PANTHER" id="PTHR12455:SF0">
    <property type="entry name" value="NUCLEOLAR COMPLEX PROTEIN 4 HOMOLOG"/>
    <property type="match status" value="1"/>
</dbReference>
<dbReference type="Pfam" id="PF03914">
    <property type="entry name" value="CBF"/>
    <property type="match status" value="1"/>
</dbReference>
<dbReference type="GO" id="GO:0032040">
    <property type="term" value="C:small-subunit processome"/>
    <property type="evidence" value="ECO:0007669"/>
    <property type="project" value="TreeGrafter"/>
</dbReference>
<protein>
    <recommendedName>
        <fullName evidence="3">CCAAT-binding factor domain-containing protein</fullName>
    </recommendedName>
</protein>
<proteinExistence type="inferred from homology"/>
<accession>A0AAP0BQB6</accession>
<dbReference type="AlphaFoldDB" id="A0AAP0BQB6"/>
<dbReference type="InterPro" id="IPR005612">
    <property type="entry name" value="CCAAT-binding_factor"/>
</dbReference>
<feature type="region of interest" description="Disordered" evidence="2">
    <location>
        <begin position="428"/>
        <end position="449"/>
    </location>
</feature>
<evidence type="ECO:0000256" key="1">
    <source>
        <dbReference type="ARBA" id="ARBA00007797"/>
    </source>
</evidence>
<comment type="similarity">
    <text evidence="1">Belongs to the CBF/MAK21 family.</text>
</comment>
<name>A0AAP0BQB6_9ASPA</name>
<evidence type="ECO:0000313" key="4">
    <source>
        <dbReference type="EMBL" id="KAK8944837.1"/>
    </source>
</evidence>